<gene>
    <name evidence="2" type="ORF">SM611_19615</name>
</gene>
<keyword evidence="1" id="KW-0812">Transmembrane</keyword>
<reference evidence="2 3" key="1">
    <citation type="submission" date="2023-11" db="EMBL/GenBank/DDBJ databases">
        <title>Actinomadura monticuli sp. nov., isolated from volcanic ash.</title>
        <authorList>
            <person name="Lee S.D."/>
            <person name="Yang H."/>
            <person name="Kim I.S."/>
        </authorList>
    </citation>
    <scope>NUCLEOTIDE SEQUENCE [LARGE SCALE GENOMIC DNA]</scope>
    <source>
        <strain evidence="2 3">DLS-62</strain>
    </source>
</reference>
<organism evidence="2 3">
    <name type="scientific">Actinomadura monticuli</name>
    <dbReference type="NCBI Taxonomy" id="3097367"/>
    <lineage>
        <taxon>Bacteria</taxon>
        <taxon>Bacillati</taxon>
        <taxon>Actinomycetota</taxon>
        <taxon>Actinomycetes</taxon>
        <taxon>Streptosporangiales</taxon>
        <taxon>Thermomonosporaceae</taxon>
        <taxon>Actinomadura</taxon>
    </lineage>
</organism>
<keyword evidence="3" id="KW-1185">Reference proteome</keyword>
<protein>
    <submittedName>
        <fullName evidence="2">Uncharacterized protein</fullName>
    </submittedName>
</protein>
<accession>A0ABV4QEX6</accession>
<feature type="transmembrane region" description="Helical" evidence="1">
    <location>
        <begin position="62"/>
        <end position="83"/>
    </location>
</feature>
<comment type="caution">
    <text evidence="2">The sequence shown here is derived from an EMBL/GenBank/DDBJ whole genome shotgun (WGS) entry which is preliminary data.</text>
</comment>
<keyword evidence="1" id="KW-0472">Membrane</keyword>
<dbReference type="EMBL" id="JAXCEI010000008">
    <property type="protein sequence ID" value="MFA1541137.1"/>
    <property type="molecule type" value="Genomic_DNA"/>
</dbReference>
<proteinExistence type="predicted"/>
<evidence type="ECO:0000313" key="3">
    <source>
        <dbReference type="Proteomes" id="UP001569963"/>
    </source>
</evidence>
<keyword evidence="1" id="KW-1133">Transmembrane helix</keyword>
<dbReference type="RefSeq" id="WP_371951245.1">
    <property type="nucleotide sequence ID" value="NZ_JAXCEI010000008.1"/>
</dbReference>
<name>A0ABV4QEX6_9ACTN</name>
<evidence type="ECO:0000313" key="2">
    <source>
        <dbReference type="EMBL" id="MFA1541137.1"/>
    </source>
</evidence>
<evidence type="ECO:0000256" key="1">
    <source>
        <dbReference type="SAM" id="Phobius"/>
    </source>
</evidence>
<sequence>MVVPTRAVTSVLVRPVEERPPPRATAFRGVPSRHSAPRLQLSDQLTILVEQCYEHRCAPRPLATLLVLQLVVIALVGAVTSAIT</sequence>
<dbReference type="Proteomes" id="UP001569963">
    <property type="component" value="Unassembled WGS sequence"/>
</dbReference>